<dbReference type="GO" id="GO:0009252">
    <property type="term" value="P:peptidoglycan biosynthetic process"/>
    <property type="evidence" value="ECO:0007669"/>
    <property type="project" value="UniProtKB-UniRule"/>
</dbReference>
<gene>
    <name evidence="7 8" type="primary">murI</name>
    <name evidence="8" type="ORF">E4P47_02275</name>
</gene>
<evidence type="ECO:0000256" key="3">
    <source>
        <dbReference type="ARBA" id="ARBA00022960"/>
    </source>
</evidence>
<dbReference type="OrthoDB" id="9801055at2"/>
<comment type="function">
    <text evidence="7">Provides the (R)-glutamate required for cell wall biosynthesis.</text>
</comment>
<dbReference type="SUPFAM" id="SSF53681">
    <property type="entry name" value="Aspartate/glutamate racemase"/>
    <property type="match status" value="2"/>
</dbReference>
<dbReference type="NCBIfam" id="TIGR00067">
    <property type="entry name" value="glut_race"/>
    <property type="match status" value="1"/>
</dbReference>
<dbReference type="Proteomes" id="UP000297225">
    <property type="component" value="Unassembled WGS sequence"/>
</dbReference>
<dbReference type="PANTHER" id="PTHR21198">
    <property type="entry name" value="GLUTAMATE RACEMASE"/>
    <property type="match status" value="1"/>
</dbReference>
<dbReference type="UniPathway" id="UPA00219"/>
<feature type="active site" description="Proton donor/acceptor" evidence="7">
    <location>
        <position position="74"/>
    </location>
</feature>
<feature type="active site" description="Proton donor/acceptor" evidence="7">
    <location>
        <position position="197"/>
    </location>
</feature>
<keyword evidence="4 7" id="KW-0573">Peptidoglycan synthesis</keyword>
<evidence type="ECO:0000256" key="4">
    <source>
        <dbReference type="ARBA" id="ARBA00022984"/>
    </source>
</evidence>
<dbReference type="InterPro" id="IPR033134">
    <property type="entry name" value="Asp/Glu_racemase_AS_2"/>
</dbReference>
<dbReference type="HAMAP" id="MF_00258">
    <property type="entry name" value="Glu_racemase"/>
    <property type="match status" value="1"/>
</dbReference>
<comment type="pathway">
    <text evidence="7">Cell wall biogenesis; peptidoglycan biosynthesis.</text>
</comment>
<organism evidence="8 9">
    <name type="scientific">Porphyromonas levii</name>
    <dbReference type="NCBI Taxonomy" id="28114"/>
    <lineage>
        <taxon>Bacteria</taxon>
        <taxon>Pseudomonadati</taxon>
        <taxon>Bacteroidota</taxon>
        <taxon>Bacteroidia</taxon>
        <taxon>Bacteroidales</taxon>
        <taxon>Porphyromonadaceae</taxon>
        <taxon>Porphyromonas</taxon>
    </lineage>
</organism>
<comment type="caution">
    <text evidence="8">The sequence shown here is derived from an EMBL/GenBank/DDBJ whole genome shotgun (WGS) entry which is preliminary data.</text>
</comment>
<evidence type="ECO:0000256" key="2">
    <source>
        <dbReference type="ARBA" id="ARBA00013090"/>
    </source>
</evidence>
<evidence type="ECO:0000256" key="6">
    <source>
        <dbReference type="ARBA" id="ARBA00023316"/>
    </source>
</evidence>
<dbReference type="PANTHER" id="PTHR21198:SF2">
    <property type="entry name" value="GLUTAMATE RACEMASE"/>
    <property type="match status" value="1"/>
</dbReference>
<dbReference type="InterPro" id="IPR018187">
    <property type="entry name" value="Asp/Glu_racemase_AS_1"/>
</dbReference>
<feature type="binding site" evidence="7">
    <location>
        <begin position="198"/>
        <end position="199"/>
    </location>
    <ligand>
        <name>substrate</name>
    </ligand>
</feature>
<dbReference type="GO" id="GO:0008881">
    <property type="term" value="F:glutamate racemase activity"/>
    <property type="evidence" value="ECO:0007669"/>
    <property type="project" value="UniProtKB-UniRule"/>
</dbReference>
<dbReference type="GO" id="GO:0008360">
    <property type="term" value="P:regulation of cell shape"/>
    <property type="evidence" value="ECO:0007669"/>
    <property type="project" value="UniProtKB-KW"/>
</dbReference>
<comment type="catalytic activity">
    <reaction evidence="1 7">
        <text>L-glutamate = D-glutamate</text>
        <dbReference type="Rhea" id="RHEA:12813"/>
        <dbReference type="ChEBI" id="CHEBI:29985"/>
        <dbReference type="ChEBI" id="CHEBI:29986"/>
        <dbReference type="EC" id="5.1.1.3"/>
    </reaction>
</comment>
<keyword evidence="5 7" id="KW-0413">Isomerase</keyword>
<dbReference type="PROSITE" id="PS00924">
    <property type="entry name" value="ASP_GLU_RACEMASE_2"/>
    <property type="match status" value="1"/>
</dbReference>
<feature type="binding site" evidence="7">
    <location>
        <begin position="43"/>
        <end position="44"/>
    </location>
    <ligand>
        <name>substrate</name>
    </ligand>
</feature>
<name>A0A4Y8WR85_9PORP</name>
<keyword evidence="9" id="KW-1185">Reference proteome</keyword>
<evidence type="ECO:0000256" key="5">
    <source>
        <dbReference type="ARBA" id="ARBA00023235"/>
    </source>
</evidence>
<feature type="binding site" evidence="7">
    <location>
        <begin position="11"/>
        <end position="12"/>
    </location>
    <ligand>
        <name>substrate</name>
    </ligand>
</feature>
<dbReference type="InterPro" id="IPR001920">
    <property type="entry name" value="Asp/Glu_race"/>
</dbReference>
<keyword evidence="6 7" id="KW-0961">Cell wall biogenesis/degradation</keyword>
<dbReference type="InterPro" id="IPR004391">
    <property type="entry name" value="Glu_race"/>
</dbReference>
<dbReference type="Pfam" id="PF01177">
    <property type="entry name" value="Asp_Glu_race"/>
    <property type="match status" value="1"/>
</dbReference>
<proteinExistence type="inferred from homology"/>
<dbReference type="PROSITE" id="PS00923">
    <property type="entry name" value="ASP_GLU_RACEMASE_1"/>
    <property type="match status" value="1"/>
</dbReference>
<dbReference type="RefSeq" id="WP_134849674.1">
    <property type="nucleotide sequence ID" value="NZ_CP197400.1"/>
</dbReference>
<dbReference type="EMBL" id="SPNC01000019">
    <property type="protein sequence ID" value="TFH96491.1"/>
    <property type="molecule type" value="Genomic_DNA"/>
</dbReference>
<sequence>MSERKAIGVFDSGYGGLTVLSELQRILPQYDYLYLGDNARAPYGSHSFELIYKYTRQGVNYLFSQGCPLVILACNTASARALRQIQMCDLPNSSDPTRRVLGVIRPTMEYLGQQSANGHMEVGLVATEATVASNSYQIETEKYAPNVHLVQKATPLWAALVERGEIGDNPGVNYFVQRDLAALQQMSPDMQALVLACTHYPMLLPRIHQALPEHIQVIPQGAIVAHSLQDYLQCHPEMDRRLSKNGATTYCTTENDQRFATMADYFMPNHVNSEVVNHVSLSDY</sequence>
<reference evidence="8 9" key="1">
    <citation type="submission" date="2019-03" db="EMBL/GenBank/DDBJ databases">
        <title>Porphyromonas levii Isolated from the Uterus of Dairy Cows.</title>
        <authorList>
            <person name="Francis A.M."/>
        </authorList>
    </citation>
    <scope>NUCLEOTIDE SEQUENCE [LARGE SCALE GENOMIC DNA]</scope>
    <source>
        <strain evidence="8 9">AF5678</strain>
    </source>
</reference>
<evidence type="ECO:0000256" key="7">
    <source>
        <dbReference type="HAMAP-Rule" id="MF_00258"/>
    </source>
</evidence>
<dbReference type="AlphaFoldDB" id="A0A4Y8WR85"/>
<dbReference type="InterPro" id="IPR015942">
    <property type="entry name" value="Asp/Glu/hydantoin_racemase"/>
</dbReference>
<dbReference type="STRING" id="1122973.GCA_000379925_01171"/>
<dbReference type="Gene3D" id="3.40.50.1860">
    <property type="match status" value="2"/>
</dbReference>
<accession>A0A4Y8WR85</accession>
<dbReference type="EC" id="5.1.1.3" evidence="2 7"/>
<evidence type="ECO:0000256" key="1">
    <source>
        <dbReference type="ARBA" id="ARBA00001602"/>
    </source>
</evidence>
<protein>
    <recommendedName>
        <fullName evidence="2 7">Glutamate racemase</fullName>
        <ecNumber evidence="2 7">5.1.1.3</ecNumber>
    </recommendedName>
</protein>
<comment type="similarity">
    <text evidence="7">Belongs to the aspartate/glutamate racemases family.</text>
</comment>
<evidence type="ECO:0000313" key="8">
    <source>
        <dbReference type="EMBL" id="TFH96491.1"/>
    </source>
</evidence>
<evidence type="ECO:0000313" key="9">
    <source>
        <dbReference type="Proteomes" id="UP000297225"/>
    </source>
</evidence>
<dbReference type="GO" id="GO:0071555">
    <property type="term" value="P:cell wall organization"/>
    <property type="evidence" value="ECO:0007669"/>
    <property type="project" value="UniProtKB-KW"/>
</dbReference>
<feature type="binding site" evidence="7">
    <location>
        <begin position="75"/>
        <end position="76"/>
    </location>
    <ligand>
        <name>substrate</name>
    </ligand>
</feature>
<keyword evidence="3 7" id="KW-0133">Cell shape</keyword>